<dbReference type="GO" id="GO:1990281">
    <property type="term" value="C:efflux pump complex"/>
    <property type="evidence" value="ECO:0007669"/>
    <property type="project" value="TreeGrafter"/>
</dbReference>
<comment type="caution">
    <text evidence="8">The sequence shown here is derived from an EMBL/GenBank/DDBJ whole genome shotgun (WGS) entry which is preliminary data.</text>
</comment>
<keyword evidence="4" id="KW-1134">Transmembrane beta strand</keyword>
<evidence type="ECO:0000256" key="3">
    <source>
        <dbReference type="ARBA" id="ARBA00022448"/>
    </source>
</evidence>
<organism evidence="8 9">
    <name type="scientific">Pseudomonas asplenii</name>
    <dbReference type="NCBI Taxonomy" id="53407"/>
    <lineage>
        <taxon>Bacteria</taxon>
        <taxon>Pseudomonadati</taxon>
        <taxon>Pseudomonadota</taxon>
        <taxon>Gammaproteobacteria</taxon>
        <taxon>Pseudomonadales</taxon>
        <taxon>Pseudomonadaceae</taxon>
        <taxon>Pseudomonas</taxon>
    </lineage>
</organism>
<keyword evidence="9" id="KW-1185">Reference proteome</keyword>
<dbReference type="AlphaFoldDB" id="A0A0N0VKI6"/>
<dbReference type="STRING" id="50340.PF66_01724"/>
<proteinExistence type="inferred from homology"/>
<keyword evidence="6" id="KW-0472">Membrane</keyword>
<keyword evidence="3" id="KW-0813">Transport</keyword>
<name>A0A0N0VKI6_9PSED</name>
<dbReference type="PANTHER" id="PTHR30026">
    <property type="entry name" value="OUTER MEMBRANE PROTEIN TOLC"/>
    <property type="match status" value="1"/>
</dbReference>
<evidence type="ECO:0000313" key="9">
    <source>
        <dbReference type="Proteomes" id="UP000037931"/>
    </source>
</evidence>
<evidence type="ECO:0000256" key="1">
    <source>
        <dbReference type="ARBA" id="ARBA00004442"/>
    </source>
</evidence>
<evidence type="ECO:0000256" key="5">
    <source>
        <dbReference type="ARBA" id="ARBA00022692"/>
    </source>
</evidence>
<comment type="subcellular location">
    <subcellularLocation>
        <location evidence="1">Cell outer membrane</location>
    </subcellularLocation>
</comment>
<dbReference type="Pfam" id="PF02321">
    <property type="entry name" value="OEP"/>
    <property type="match status" value="1"/>
</dbReference>
<protein>
    <submittedName>
        <fullName evidence="8">Outer membrane protein</fullName>
    </submittedName>
</protein>
<dbReference type="EMBL" id="JSYZ01000004">
    <property type="protein sequence ID" value="KPA92140.1"/>
    <property type="molecule type" value="Genomic_DNA"/>
</dbReference>
<dbReference type="InterPro" id="IPR003423">
    <property type="entry name" value="OMP_efflux"/>
</dbReference>
<gene>
    <name evidence="8" type="ORF">PF66_01724</name>
</gene>
<dbReference type="GO" id="GO:0009279">
    <property type="term" value="C:cell outer membrane"/>
    <property type="evidence" value="ECO:0007669"/>
    <property type="project" value="UniProtKB-SubCell"/>
</dbReference>
<comment type="similarity">
    <text evidence="2">Belongs to the outer membrane factor (OMF) (TC 1.B.17) family.</text>
</comment>
<sequence length="229" mass="25717">MVDFRQPREAGLDLADDCLVYRLATLAWSAYQYTQYEVSYGHLAQSQNNRSYSVQLVQPLLHWQNWITYQQGHLQQLLADAQLEKEHQALILRLAQAYFAVLAAKNVVESVEQLRIASSFQRDSARKRYELGGATIIDVQAAQASSDIEGNTDFNSNTQDRISSTSVPLIEPAHVVSLPKGQAFALIEGANLWKIRMPLPAHDPDDCMPRDLQTLAANMRKRYVDGGGE</sequence>
<evidence type="ECO:0000256" key="7">
    <source>
        <dbReference type="ARBA" id="ARBA00023237"/>
    </source>
</evidence>
<dbReference type="GO" id="GO:0015288">
    <property type="term" value="F:porin activity"/>
    <property type="evidence" value="ECO:0007669"/>
    <property type="project" value="TreeGrafter"/>
</dbReference>
<dbReference type="PATRIC" id="fig|50340.43.peg.4883"/>
<keyword evidence="5" id="KW-0812">Transmembrane</keyword>
<dbReference type="SUPFAM" id="SSF56954">
    <property type="entry name" value="Outer membrane efflux proteins (OEP)"/>
    <property type="match status" value="1"/>
</dbReference>
<evidence type="ECO:0000256" key="2">
    <source>
        <dbReference type="ARBA" id="ARBA00007613"/>
    </source>
</evidence>
<dbReference type="Gene3D" id="1.20.1600.10">
    <property type="entry name" value="Outer membrane efflux proteins (OEP)"/>
    <property type="match status" value="1"/>
</dbReference>
<evidence type="ECO:0000256" key="6">
    <source>
        <dbReference type="ARBA" id="ARBA00023136"/>
    </source>
</evidence>
<dbReference type="GO" id="GO:0015562">
    <property type="term" value="F:efflux transmembrane transporter activity"/>
    <property type="evidence" value="ECO:0007669"/>
    <property type="project" value="InterPro"/>
</dbReference>
<reference evidence="8 9" key="1">
    <citation type="journal article" date="2015" name="PLoS ONE">
        <title>Rice-Infecting Pseudomonas Genomes Are Highly Accessorized and Harbor Multiple Putative Virulence Mechanisms to Cause Sheath Brown Rot.</title>
        <authorList>
            <person name="Quibod I.L."/>
            <person name="Grande G."/>
            <person name="Oreiro E.G."/>
            <person name="Borja F.N."/>
            <person name="Dossa G.S."/>
            <person name="Mauleon R."/>
            <person name="Cruz C.V."/>
            <person name="Oliva R."/>
        </authorList>
    </citation>
    <scope>NUCLEOTIDE SEQUENCE [LARGE SCALE GENOMIC DNA]</scope>
    <source>
        <strain evidence="8 9">IRRI 6609</strain>
    </source>
</reference>
<dbReference type="InterPro" id="IPR051906">
    <property type="entry name" value="TolC-like"/>
</dbReference>
<dbReference type="Proteomes" id="UP000037931">
    <property type="component" value="Unassembled WGS sequence"/>
</dbReference>
<evidence type="ECO:0000313" key="8">
    <source>
        <dbReference type="EMBL" id="KPA92140.1"/>
    </source>
</evidence>
<keyword evidence="7" id="KW-0998">Cell outer membrane</keyword>
<evidence type="ECO:0000256" key="4">
    <source>
        <dbReference type="ARBA" id="ARBA00022452"/>
    </source>
</evidence>
<accession>A0A0N0VKI6</accession>
<dbReference type="PANTHER" id="PTHR30026:SF20">
    <property type="entry name" value="OUTER MEMBRANE PROTEIN TOLC"/>
    <property type="match status" value="1"/>
</dbReference>